<reference evidence="2 3" key="1">
    <citation type="submission" date="2016-10" db="EMBL/GenBank/DDBJ databases">
        <authorList>
            <person name="de Groot N.N."/>
        </authorList>
    </citation>
    <scope>NUCLEOTIDE SEQUENCE [LARGE SCALE GENOMIC DNA]</scope>
    <source>
        <strain evidence="2 3">YAD2003</strain>
    </source>
</reference>
<dbReference type="CDD" id="cd01309">
    <property type="entry name" value="Met_dep_hydrolase_C"/>
    <property type="match status" value="1"/>
</dbReference>
<sequence length="389" mass="42786">MLIYNAEIHTLDSRGVITNGWIETENSKIKAIGEGAPTEIPEGSINAQGGLLMPGFIDAHTHLGIIEDGLDFEGDDCNESTDPFTPQMRAIDGINPFDRCFEEARMRGITAAASSPGSANPCGGEIAALKTNGRRVDDMLIKKCGIKFALGENPKNVYNGREETPITRMAITALIREGLYKARRYVHDMDSYYSDSENYDPPEYDIKCEALMPLLERKIKAFFHCHRADDICTAMRIASEFALDPVIIHGTEGHKIADIIAEEKVPVICGPLMCDRCKPEMRGLELKNAAVLHENGVKIAICTDHTVTPIQYLPLSAQTAIKGGLGFDEAVKTITLYPAEILGIDDVTGSLREDKDADLQLYRKGDNPLDLMCEPVLVMVSGEICRREV</sequence>
<proteinExistence type="predicted"/>
<dbReference type="RefSeq" id="WP_074718168.1">
    <property type="nucleotide sequence ID" value="NZ_FNWV01000011.1"/>
</dbReference>
<evidence type="ECO:0000313" key="3">
    <source>
        <dbReference type="Proteomes" id="UP000183190"/>
    </source>
</evidence>
<dbReference type="PANTHER" id="PTHR43135">
    <property type="entry name" value="ALPHA-D-RIBOSE 1-METHYLPHOSPHONATE 5-TRIPHOSPHATE DIPHOSPHATASE"/>
    <property type="match status" value="1"/>
</dbReference>
<name>A0A1H6KVJ4_RUMFL</name>
<evidence type="ECO:0000313" key="2">
    <source>
        <dbReference type="EMBL" id="SEH77629.1"/>
    </source>
</evidence>
<dbReference type="Proteomes" id="UP000183190">
    <property type="component" value="Unassembled WGS sequence"/>
</dbReference>
<protein>
    <submittedName>
        <fullName evidence="2">Imidazolonepropionase</fullName>
    </submittedName>
</protein>
<dbReference type="OrthoDB" id="9802793at2"/>
<dbReference type="EMBL" id="FNWV01000011">
    <property type="protein sequence ID" value="SEH77629.1"/>
    <property type="molecule type" value="Genomic_DNA"/>
</dbReference>
<dbReference type="InterPro" id="IPR011059">
    <property type="entry name" value="Metal-dep_hydrolase_composite"/>
</dbReference>
<organism evidence="2 3">
    <name type="scientific">Ruminococcus flavefaciens</name>
    <dbReference type="NCBI Taxonomy" id="1265"/>
    <lineage>
        <taxon>Bacteria</taxon>
        <taxon>Bacillati</taxon>
        <taxon>Bacillota</taxon>
        <taxon>Clostridia</taxon>
        <taxon>Eubacteriales</taxon>
        <taxon>Oscillospiraceae</taxon>
        <taxon>Ruminococcus</taxon>
    </lineage>
</organism>
<dbReference type="SUPFAM" id="SSF51338">
    <property type="entry name" value="Composite domain of metallo-dependent hydrolases"/>
    <property type="match status" value="1"/>
</dbReference>
<dbReference type="AlphaFoldDB" id="A0A1H6KVJ4"/>
<dbReference type="Pfam" id="PF01979">
    <property type="entry name" value="Amidohydro_1"/>
    <property type="match status" value="1"/>
</dbReference>
<gene>
    <name evidence="2" type="ORF">SAMN02910265_02634</name>
</gene>
<dbReference type="InterPro" id="IPR032466">
    <property type="entry name" value="Metal_Hydrolase"/>
</dbReference>
<dbReference type="Gene3D" id="3.20.20.140">
    <property type="entry name" value="Metal-dependent hydrolases"/>
    <property type="match status" value="1"/>
</dbReference>
<dbReference type="InterPro" id="IPR051781">
    <property type="entry name" value="Metallo-dep_Hydrolase"/>
</dbReference>
<dbReference type="InterPro" id="IPR006680">
    <property type="entry name" value="Amidohydro-rel"/>
</dbReference>
<evidence type="ECO:0000259" key="1">
    <source>
        <dbReference type="Pfam" id="PF01979"/>
    </source>
</evidence>
<accession>A0A1H6KVJ4</accession>
<dbReference type="PANTHER" id="PTHR43135:SF3">
    <property type="entry name" value="ALPHA-D-RIBOSE 1-METHYLPHOSPHONATE 5-TRIPHOSPHATE DIPHOSPHATASE"/>
    <property type="match status" value="1"/>
</dbReference>
<feature type="domain" description="Amidohydrolase-related" evidence="1">
    <location>
        <begin position="283"/>
        <end position="383"/>
    </location>
</feature>
<dbReference type="GO" id="GO:0016810">
    <property type="term" value="F:hydrolase activity, acting on carbon-nitrogen (but not peptide) bonds"/>
    <property type="evidence" value="ECO:0007669"/>
    <property type="project" value="InterPro"/>
</dbReference>
<dbReference type="SUPFAM" id="SSF51556">
    <property type="entry name" value="Metallo-dependent hydrolases"/>
    <property type="match status" value="1"/>
</dbReference>